<dbReference type="AlphaFoldDB" id="A0A2S0N7Q3"/>
<organism evidence="6 7">
    <name type="scientific">Phreatobacter cathodiphilus</name>
    <dbReference type="NCBI Taxonomy" id="1868589"/>
    <lineage>
        <taxon>Bacteria</taxon>
        <taxon>Pseudomonadati</taxon>
        <taxon>Pseudomonadota</taxon>
        <taxon>Alphaproteobacteria</taxon>
        <taxon>Hyphomicrobiales</taxon>
        <taxon>Phreatobacteraceae</taxon>
        <taxon>Phreatobacter</taxon>
    </lineage>
</organism>
<dbReference type="PANTHER" id="PTHR43483">
    <property type="entry name" value="MEMBRANE TRANSPORTER PROTEIN HI_0806-RELATED"/>
    <property type="match status" value="1"/>
</dbReference>
<evidence type="ECO:0000313" key="6">
    <source>
        <dbReference type="EMBL" id="AVO44190.1"/>
    </source>
</evidence>
<proteinExistence type="inferred from homology"/>
<keyword evidence="7" id="KW-1185">Reference proteome</keyword>
<keyword evidence="4 5" id="KW-0472">Membrane</keyword>
<dbReference type="Proteomes" id="UP000237889">
    <property type="component" value="Chromosome"/>
</dbReference>
<comment type="subcellular location">
    <subcellularLocation>
        <location evidence="5">Cell membrane</location>
        <topology evidence="5">Multi-pass membrane protein</topology>
    </subcellularLocation>
    <subcellularLocation>
        <location evidence="1">Membrane</location>
        <topology evidence="1">Multi-pass membrane protein</topology>
    </subcellularLocation>
</comment>
<feature type="transmembrane region" description="Helical" evidence="5">
    <location>
        <begin position="12"/>
        <end position="44"/>
    </location>
</feature>
<comment type="similarity">
    <text evidence="5">Belongs to the 4-toluene sulfonate uptake permease (TSUP) (TC 2.A.102) family.</text>
</comment>
<feature type="transmembrane region" description="Helical" evidence="5">
    <location>
        <begin position="56"/>
        <end position="77"/>
    </location>
</feature>
<accession>A0A2S0N7Q3</accession>
<dbReference type="Pfam" id="PF01925">
    <property type="entry name" value="TauE"/>
    <property type="match status" value="1"/>
</dbReference>
<feature type="transmembrane region" description="Helical" evidence="5">
    <location>
        <begin position="264"/>
        <end position="282"/>
    </location>
</feature>
<dbReference type="EMBL" id="CP027668">
    <property type="protein sequence ID" value="AVO44190.1"/>
    <property type="molecule type" value="Genomic_DNA"/>
</dbReference>
<keyword evidence="2 5" id="KW-0812">Transmembrane</keyword>
<reference evidence="6 7" key="1">
    <citation type="submission" date="2018-03" db="EMBL/GenBank/DDBJ databases">
        <title>Genome sequencing of Phreatobacter sp.</title>
        <authorList>
            <person name="Kim S.-J."/>
            <person name="Heo J."/>
            <person name="Kwon S.-W."/>
        </authorList>
    </citation>
    <scope>NUCLEOTIDE SEQUENCE [LARGE SCALE GENOMIC DNA]</scope>
    <source>
        <strain evidence="6 7">S-12</strain>
    </source>
</reference>
<keyword evidence="5" id="KW-1003">Cell membrane</keyword>
<feature type="transmembrane region" description="Helical" evidence="5">
    <location>
        <begin position="145"/>
        <end position="166"/>
    </location>
</feature>
<keyword evidence="3 5" id="KW-1133">Transmembrane helix</keyword>
<dbReference type="RefSeq" id="WP_106747520.1">
    <property type="nucleotide sequence ID" value="NZ_CP027668.1"/>
</dbReference>
<gene>
    <name evidence="6" type="ORF">C6569_03415</name>
</gene>
<protein>
    <recommendedName>
        <fullName evidence="5">Probable membrane transporter protein</fullName>
    </recommendedName>
</protein>
<evidence type="ECO:0000256" key="5">
    <source>
        <dbReference type="RuleBase" id="RU363041"/>
    </source>
</evidence>
<dbReference type="OrthoDB" id="457670at2"/>
<evidence type="ECO:0000256" key="1">
    <source>
        <dbReference type="ARBA" id="ARBA00004141"/>
    </source>
</evidence>
<dbReference type="PANTHER" id="PTHR43483:SF3">
    <property type="entry name" value="MEMBRANE TRANSPORTER PROTEIN HI_0806-RELATED"/>
    <property type="match status" value="1"/>
</dbReference>
<evidence type="ECO:0000256" key="3">
    <source>
        <dbReference type="ARBA" id="ARBA00022989"/>
    </source>
</evidence>
<feature type="transmembrane region" description="Helical" evidence="5">
    <location>
        <begin position="89"/>
        <end position="109"/>
    </location>
</feature>
<feature type="transmembrane region" description="Helical" evidence="5">
    <location>
        <begin position="186"/>
        <end position="208"/>
    </location>
</feature>
<dbReference type="InterPro" id="IPR002781">
    <property type="entry name" value="TM_pro_TauE-like"/>
</dbReference>
<dbReference type="KEGG" id="phr:C6569_03415"/>
<dbReference type="GO" id="GO:0005886">
    <property type="term" value="C:plasma membrane"/>
    <property type="evidence" value="ECO:0007669"/>
    <property type="project" value="UniProtKB-SubCell"/>
</dbReference>
<sequence length="287" mass="29617">MFFGVPYDQLAILAVGLLGAGAITGILAGVFGVGGGAVIVPVLYELFGVVGVPVELRMALAVGTSLAIIIPTSIRSFQAHKAKGAVDMDILRAWAVPVVLGVVAGSFMARYAPPAVFKAVFVFVAGLSAWRLLTGKELNFGTGMPGRAGMIASGGVIGVLSSLMGIGGGQLGNLVMMAYGRSIHNAVATSSGLGVLISIPGALGYIYAGWPKAAEFPGVAAIQFPFALGYVSLIGFLLFIPTSMWTAPLGARLAHALPKRKLELSFGIFLLIVCLRFTWDLVTHGLG</sequence>
<evidence type="ECO:0000313" key="7">
    <source>
        <dbReference type="Proteomes" id="UP000237889"/>
    </source>
</evidence>
<evidence type="ECO:0000256" key="4">
    <source>
        <dbReference type="ARBA" id="ARBA00023136"/>
    </source>
</evidence>
<feature type="transmembrane region" description="Helical" evidence="5">
    <location>
        <begin position="220"/>
        <end position="244"/>
    </location>
</feature>
<name>A0A2S0N7Q3_9HYPH</name>
<evidence type="ECO:0000256" key="2">
    <source>
        <dbReference type="ARBA" id="ARBA00022692"/>
    </source>
</evidence>